<evidence type="ECO:0000313" key="5">
    <source>
        <dbReference type="Proteomes" id="UP000622552"/>
    </source>
</evidence>
<organism evidence="4 5">
    <name type="scientific">Longispora fulva</name>
    <dbReference type="NCBI Taxonomy" id="619741"/>
    <lineage>
        <taxon>Bacteria</taxon>
        <taxon>Bacillati</taxon>
        <taxon>Actinomycetota</taxon>
        <taxon>Actinomycetes</taxon>
        <taxon>Micromonosporales</taxon>
        <taxon>Micromonosporaceae</taxon>
        <taxon>Longispora</taxon>
    </lineage>
</organism>
<dbReference type="PANTHER" id="PTHR43391:SF86">
    <property type="entry name" value="SHORT-CHAIN DEHYDROGENASE_REDUCTASE FAMILY PROTEIN"/>
    <property type="match status" value="1"/>
</dbReference>
<dbReference type="SMART" id="SM00822">
    <property type="entry name" value="PKS_KR"/>
    <property type="match status" value="1"/>
</dbReference>
<dbReference type="EMBL" id="JADOUF010000001">
    <property type="protein sequence ID" value="MBG6137848.1"/>
    <property type="molecule type" value="Genomic_DNA"/>
</dbReference>
<gene>
    <name evidence="4" type="ORF">IW245_004042</name>
</gene>
<proteinExistence type="inferred from homology"/>
<dbReference type="AlphaFoldDB" id="A0A8J7GT33"/>
<evidence type="ECO:0000259" key="3">
    <source>
        <dbReference type="SMART" id="SM00822"/>
    </source>
</evidence>
<comment type="caution">
    <text evidence="4">The sequence shown here is derived from an EMBL/GenBank/DDBJ whole genome shotgun (WGS) entry which is preliminary data.</text>
</comment>
<comment type="similarity">
    <text evidence="1">Belongs to the short-chain dehydrogenases/reductases (SDR) family.</text>
</comment>
<dbReference type="Proteomes" id="UP000622552">
    <property type="component" value="Unassembled WGS sequence"/>
</dbReference>
<dbReference type="PANTHER" id="PTHR43391">
    <property type="entry name" value="RETINOL DEHYDROGENASE-RELATED"/>
    <property type="match status" value="1"/>
</dbReference>
<evidence type="ECO:0000256" key="1">
    <source>
        <dbReference type="ARBA" id="ARBA00006484"/>
    </source>
</evidence>
<evidence type="ECO:0000256" key="2">
    <source>
        <dbReference type="ARBA" id="ARBA00023002"/>
    </source>
</evidence>
<keyword evidence="2" id="KW-0560">Oxidoreductase</keyword>
<sequence>MTEKPAVLITGCSTGIGRATAERLTASGDWTVYATARDPETLRDLGAAGARVRRLDTTDDESMRAVVDEAGDSLFGLVNNAGYGEYGVVEELPVEALRRGFETNVVGTVRLCQLALPRMRAAGAGRIVIVGSVGGLFTFPAAAGYHLTKYALESLADALRYEVAPFGVGVTLIQPGLVRTEFGATALRTLAANGAADGPYTEVKSQVETMYRRAFTDPAAGVGPETVAEAIEGALTGERAPSRDLVAAEGPYFVNLRRELGDDGFDGALRTMLANEPRE</sequence>
<dbReference type="RefSeq" id="WP_197004667.1">
    <property type="nucleotide sequence ID" value="NZ_BONS01000017.1"/>
</dbReference>
<dbReference type="Gene3D" id="3.40.50.720">
    <property type="entry name" value="NAD(P)-binding Rossmann-like Domain"/>
    <property type="match status" value="1"/>
</dbReference>
<reference evidence="4" key="1">
    <citation type="submission" date="2020-11" db="EMBL/GenBank/DDBJ databases">
        <title>Sequencing the genomes of 1000 actinobacteria strains.</title>
        <authorList>
            <person name="Klenk H.-P."/>
        </authorList>
    </citation>
    <scope>NUCLEOTIDE SEQUENCE</scope>
    <source>
        <strain evidence="4">DSM 45356</strain>
    </source>
</reference>
<feature type="domain" description="Ketoreductase" evidence="3">
    <location>
        <begin position="5"/>
        <end position="181"/>
    </location>
</feature>
<evidence type="ECO:0000313" key="4">
    <source>
        <dbReference type="EMBL" id="MBG6137848.1"/>
    </source>
</evidence>
<dbReference type="Pfam" id="PF00106">
    <property type="entry name" value="adh_short"/>
    <property type="match status" value="1"/>
</dbReference>
<dbReference type="CDD" id="cd05374">
    <property type="entry name" value="17beta-HSD-like_SDR_c"/>
    <property type="match status" value="1"/>
</dbReference>
<dbReference type="GO" id="GO:0005829">
    <property type="term" value="C:cytosol"/>
    <property type="evidence" value="ECO:0007669"/>
    <property type="project" value="TreeGrafter"/>
</dbReference>
<dbReference type="InterPro" id="IPR002347">
    <property type="entry name" value="SDR_fam"/>
</dbReference>
<dbReference type="SUPFAM" id="SSF51735">
    <property type="entry name" value="NAD(P)-binding Rossmann-fold domains"/>
    <property type="match status" value="1"/>
</dbReference>
<keyword evidence="5" id="KW-1185">Reference proteome</keyword>
<accession>A0A8J7GT33</accession>
<dbReference type="InterPro" id="IPR057326">
    <property type="entry name" value="KR_dom"/>
</dbReference>
<protein>
    <submittedName>
        <fullName evidence="4">NAD(P)-dependent dehydrogenase (Short-subunit alcohol dehydrogenase family)</fullName>
    </submittedName>
</protein>
<dbReference type="PRINTS" id="PR00081">
    <property type="entry name" value="GDHRDH"/>
</dbReference>
<name>A0A8J7GT33_9ACTN</name>
<dbReference type="GO" id="GO:0016491">
    <property type="term" value="F:oxidoreductase activity"/>
    <property type="evidence" value="ECO:0007669"/>
    <property type="project" value="UniProtKB-KW"/>
</dbReference>
<dbReference type="InterPro" id="IPR036291">
    <property type="entry name" value="NAD(P)-bd_dom_sf"/>
</dbReference>